<dbReference type="InterPro" id="IPR039190">
    <property type="entry name" value="TTC14"/>
</dbReference>
<sequence length="772" mass="88593">MDRDLLRQSLNCHGPSLLFLLRSEQQDNPHFRSLLGSAAEPARGPQPQPHVQGRKEKRVDNVEIQKFISKKADLLFALSWKSDGPAASEVHEDNEEHFAVMPPLEQFMEMPSVDRRELFFRDIERGDIVIGRISSIREFGFFMVLICLGSGIMRDISHLEITALCPLRDVPSHSNHGDPLSYYQTGDIIRAGIKDIDRYHEKLAVSLYSSSLPPHLSNTKLGVITSEELPLYYRRSVELNSNSLESYENIMQSSLGFVNPGVVEFLLEKLGIDESNPPSLMRGLQSKNFSEDDFASALRKKQSASWALKCVKVGVDYFKVGRHVDAMNEYNKALEIDKQNVEALVARGALYATKGSLNKAIEDFELALENCPTHRNARKYLCQTLVERGGQLEEEEKFLNAESYYKKALALDETFKDAEDALQKLHKYMQKSLELREKQAEKEEKQKTKKIETSAEKLRKLLKEEKRLKKKKRKSSSSSSSVSSDDESVSSSSSSSSSSSDHKRHKKHKRTRSESSRSSKRHTSRASSNQVDQNRKDECYPVPANTSASFLNQKQEVEKLLEKQDKLQYPKTQVKEKVRCPFSSSSVERPDDFGGRSEDPKDSYNSYKTQAGGSKIEKPYKSERHFSTRRNCSDSFCRNSEDKMYSYRRFDTDIEGRREHYRRWEPGSMRHSTSPASSDYWKSVEKHKKYTYPGSHDFSRHEQRYRLNVSQGDYEREDSSREDNKAQVPEDDGLSSKEQSESKVKKNLPQNLLNIFNQIAEFEKEKGNKPKN</sequence>
<dbReference type="PANTHER" id="PTHR23184:SF9">
    <property type="entry name" value="TETRATRICOPEPTIDE REPEAT PROTEIN 14"/>
    <property type="match status" value="1"/>
</dbReference>
<feature type="region of interest" description="Disordered" evidence="2">
    <location>
        <begin position="439"/>
        <end position="458"/>
    </location>
</feature>
<gene>
    <name evidence="5" type="primary">Ttc14</name>
</gene>
<dbReference type="CTD" id="151613"/>
<feature type="repeat" description="TPR" evidence="1">
    <location>
        <begin position="341"/>
        <end position="374"/>
    </location>
</feature>
<protein>
    <submittedName>
        <fullName evidence="5">Tetratricopeptide repeat protein 14</fullName>
    </submittedName>
</protein>
<dbReference type="FunCoup" id="A0A6P3FX54">
    <property type="interactions" value="268"/>
</dbReference>
<feature type="compositionally biased region" description="Basic and acidic residues" evidence="2">
    <location>
        <begin position="713"/>
        <end position="725"/>
    </location>
</feature>
<feature type="region of interest" description="Disordered" evidence="2">
    <location>
        <begin position="464"/>
        <end position="622"/>
    </location>
</feature>
<dbReference type="GO" id="GO:0003676">
    <property type="term" value="F:nucleic acid binding"/>
    <property type="evidence" value="ECO:0007669"/>
    <property type="project" value="InterPro"/>
</dbReference>
<evidence type="ECO:0000256" key="2">
    <source>
        <dbReference type="SAM" id="MobiDB-lite"/>
    </source>
</evidence>
<dbReference type="Gene3D" id="2.40.50.140">
    <property type="entry name" value="Nucleic acid-binding proteins"/>
    <property type="match status" value="1"/>
</dbReference>
<name>A0A6P3FX54_OCTDE</name>
<proteinExistence type="predicted"/>
<feature type="compositionally biased region" description="Basic and acidic residues" evidence="2">
    <location>
        <begin position="734"/>
        <end position="744"/>
    </location>
</feature>
<feature type="compositionally biased region" description="Low complexity" evidence="2">
    <location>
        <begin position="476"/>
        <end position="499"/>
    </location>
</feature>
<dbReference type="PANTHER" id="PTHR23184">
    <property type="entry name" value="TETRATRICOPEPTIDE REPEAT PROTEIN 14"/>
    <property type="match status" value="1"/>
</dbReference>
<dbReference type="Pfam" id="PF13414">
    <property type="entry name" value="TPR_11"/>
    <property type="match status" value="1"/>
</dbReference>
<organism evidence="4 5">
    <name type="scientific">Octodon degus</name>
    <name type="common">Degu</name>
    <name type="synonym">Sciurus degus</name>
    <dbReference type="NCBI Taxonomy" id="10160"/>
    <lineage>
        <taxon>Eukaryota</taxon>
        <taxon>Metazoa</taxon>
        <taxon>Chordata</taxon>
        <taxon>Craniata</taxon>
        <taxon>Vertebrata</taxon>
        <taxon>Euteleostomi</taxon>
        <taxon>Mammalia</taxon>
        <taxon>Eutheria</taxon>
        <taxon>Euarchontoglires</taxon>
        <taxon>Glires</taxon>
        <taxon>Rodentia</taxon>
        <taxon>Hystricomorpha</taxon>
        <taxon>Octodontidae</taxon>
        <taxon>Octodon</taxon>
    </lineage>
</organism>
<evidence type="ECO:0000256" key="1">
    <source>
        <dbReference type="PROSITE-ProRule" id="PRU00339"/>
    </source>
</evidence>
<dbReference type="InterPro" id="IPR019734">
    <property type="entry name" value="TPR_rpt"/>
</dbReference>
<feature type="domain" description="S1 motif" evidence="3">
    <location>
        <begin position="126"/>
        <end position="208"/>
    </location>
</feature>
<dbReference type="Gene3D" id="1.25.40.10">
    <property type="entry name" value="Tetratricopeptide repeat domain"/>
    <property type="match status" value="1"/>
</dbReference>
<feature type="region of interest" description="Disordered" evidence="2">
    <location>
        <begin position="650"/>
        <end position="750"/>
    </location>
</feature>
<accession>A0A6P3FX54</accession>
<keyword evidence="1" id="KW-0802">TPR repeat</keyword>
<feature type="compositionally biased region" description="Basic and acidic residues" evidence="2">
    <location>
        <begin position="588"/>
        <end position="602"/>
    </location>
</feature>
<dbReference type="SUPFAM" id="SSF48452">
    <property type="entry name" value="TPR-like"/>
    <property type="match status" value="1"/>
</dbReference>
<dbReference type="InterPro" id="IPR011990">
    <property type="entry name" value="TPR-like_helical_dom_sf"/>
</dbReference>
<dbReference type="PROSITE" id="PS50126">
    <property type="entry name" value="S1"/>
    <property type="match status" value="1"/>
</dbReference>
<feature type="compositionally biased region" description="Polar residues" evidence="2">
    <location>
        <begin position="603"/>
        <end position="612"/>
    </location>
</feature>
<evidence type="ECO:0000259" key="3">
    <source>
        <dbReference type="PROSITE" id="PS50126"/>
    </source>
</evidence>
<feature type="compositionally biased region" description="Polar residues" evidence="2">
    <location>
        <begin position="544"/>
        <end position="554"/>
    </location>
</feature>
<reference evidence="5" key="1">
    <citation type="submission" date="2025-08" db="UniProtKB">
        <authorList>
            <consortium name="RefSeq"/>
        </authorList>
    </citation>
    <scope>IDENTIFICATION</scope>
</reference>
<dbReference type="OrthoDB" id="1914839at2759"/>
<feature type="compositionally biased region" description="Basic and acidic residues" evidence="2">
    <location>
        <begin position="555"/>
        <end position="579"/>
    </location>
</feature>
<dbReference type="InterPro" id="IPR012340">
    <property type="entry name" value="NA-bd_OB-fold"/>
</dbReference>
<dbReference type="InParanoid" id="A0A6P3FX54"/>
<keyword evidence="4" id="KW-1185">Reference proteome</keyword>
<feature type="compositionally biased region" description="Basic and acidic residues" evidence="2">
    <location>
        <begin position="650"/>
        <end position="665"/>
    </location>
</feature>
<dbReference type="RefSeq" id="XP_004647333.1">
    <property type="nucleotide sequence ID" value="XM_004647276.2"/>
</dbReference>
<evidence type="ECO:0000313" key="4">
    <source>
        <dbReference type="Proteomes" id="UP000515203"/>
    </source>
</evidence>
<dbReference type="Proteomes" id="UP000515203">
    <property type="component" value="Unplaced"/>
</dbReference>
<feature type="region of interest" description="Disordered" evidence="2">
    <location>
        <begin position="37"/>
        <end position="57"/>
    </location>
</feature>
<dbReference type="SUPFAM" id="SSF50249">
    <property type="entry name" value="Nucleic acid-binding proteins"/>
    <property type="match status" value="1"/>
</dbReference>
<evidence type="ECO:0000313" key="5">
    <source>
        <dbReference type="RefSeq" id="XP_004647333.1"/>
    </source>
</evidence>
<dbReference type="InterPro" id="IPR003029">
    <property type="entry name" value="S1_domain"/>
</dbReference>
<dbReference type="CDD" id="cd00164">
    <property type="entry name" value="S1_like"/>
    <property type="match status" value="1"/>
</dbReference>
<feature type="repeat" description="TPR" evidence="1">
    <location>
        <begin position="307"/>
        <end position="340"/>
    </location>
</feature>
<dbReference type="AlphaFoldDB" id="A0A6P3FX54"/>
<feature type="compositionally biased region" description="Basic residues" evidence="2">
    <location>
        <begin position="502"/>
        <end position="511"/>
    </location>
</feature>
<dbReference type="SMART" id="SM00028">
    <property type="entry name" value="TPR"/>
    <property type="match status" value="3"/>
</dbReference>
<dbReference type="GeneID" id="101576350"/>
<dbReference type="PROSITE" id="PS50005">
    <property type="entry name" value="TPR"/>
    <property type="match status" value="2"/>
</dbReference>